<evidence type="ECO:0000256" key="4">
    <source>
        <dbReference type="ARBA" id="ARBA00022603"/>
    </source>
</evidence>
<dbReference type="CDD" id="cd02440">
    <property type="entry name" value="AdoMet_MTases"/>
    <property type="match status" value="1"/>
</dbReference>
<feature type="domain" description="Ribosomal RNA large subunit methyltransferase K/L-like methyltransferase" evidence="14">
    <location>
        <begin position="163"/>
        <end position="339"/>
    </location>
</feature>
<dbReference type="FunFam" id="3.40.50.150:FF:000251">
    <property type="entry name" value="Putative RNA methylase"/>
    <property type="match status" value="1"/>
</dbReference>
<evidence type="ECO:0000313" key="15">
    <source>
        <dbReference type="EMBL" id="HGI87396.1"/>
    </source>
</evidence>
<comment type="similarity">
    <text evidence="11">Belongs to the methyltransferase superfamily. Trm-G10 family.</text>
</comment>
<dbReference type="PANTHER" id="PTHR14911:SF13">
    <property type="entry name" value="TRNA (GUANINE(6)-N2)-METHYLTRANSFERASE THUMP3"/>
    <property type="match status" value="1"/>
</dbReference>
<evidence type="ECO:0000256" key="10">
    <source>
        <dbReference type="ARBA" id="ARBA00054380"/>
    </source>
</evidence>
<dbReference type="InterPro" id="IPR000241">
    <property type="entry name" value="RlmKL-like_Mtase"/>
</dbReference>
<comment type="function">
    <text evidence="10">Catalyzes the adenosylmethionine-dependent methylation of the exocyclic amino group (N(2)) of guanosine at position 10 of various tRNAs. Acts via a two-step process that leads to the formation of either N(2)-monomethyl (m(2)G) or N(2)-dimethylguanosine (m(2)(2)G).</text>
</comment>
<name>A0A7C4BCR2_9CREN</name>
<dbReference type="PANTHER" id="PTHR14911">
    <property type="entry name" value="THUMP DOMAIN-CONTAINING"/>
    <property type="match status" value="1"/>
</dbReference>
<dbReference type="AlphaFoldDB" id="A0A7C4BCR2"/>
<keyword evidence="4" id="KW-0489">Methyltransferase</keyword>
<evidence type="ECO:0000256" key="9">
    <source>
        <dbReference type="ARBA" id="ARBA00051883"/>
    </source>
</evidence>
<evidence type="ECO:0000259" key="14">
    <source>
        <dbReference type="Pfam" id="PF01170"/>
    </source>
</evidence>
<sequence>MIGVDTKGVFVFRLSNELFSLALSEVKSILFADAIESKIVNRIDEFLLIHTDPDSALNLCNRSSLIIEMGPLINIVNEDDIDEIKRTIKEFVHEENTCLFLDSVRGFGKDLLMLLLNAPPHSIKHRLWRKCGQPLKISFINGLAVIYKVLYRRRQQKFECREPQKRPCYRPGTMKPQLARALINLSKASIKSGHVLLDPFCGIGGIVLEACSIGISALCSDLDIRMCLCAKKNIEHFQCSDRVEVLMSDATKIGFRNHVVDAIVTDPPYGIQSIPVGASLTNLIRRFLATASDIIRSRGRVVFAVPIELEVNVDKWLADYGFEIEEKHLNMVHGSLTRVIYVVVKL</sequence>
<keyword evidence="5" id="KW-0808">Transferase</keyword>
<keyword evidence="8" id="KW-0694">RNA-binding</keyword>
<dbReference type="InterPro" id="IPR029063">
    <property type="entry name" value="SAM-dependent_MTases_sf"/>
</dbReference>
<evidence type="ECO:0000256" key="11">
    <source>
        <dbReference type="ARBA" id="ARBA00061338"/>
    </source>
</evidence>
<dbReference type="GO" id="GO:0000049">
    <property type="term" value="F:tRNA binding"/>
    <property type="evidence" value="ECO:0007669"/>
    <property type="project" value="UniProtKB-KW"/>
</dbReference>
<proteinExistence type="inferred from homology"/>
<evidence type="ECO:0000256" key="3">
    <source>
        <dbReference type="ARBA" id="ARBA00022555"/>
    </source>
</evidence>
<protein>
    <recommendedName>
        <fullName evidence="12">tRNA (guanine(10)-N(2))-dimethyltransferase</fullName>
        <ecNumber evidence="12">2.1.1.213</ecNumber>
    </recommendedName>
    <alternativeName>
        <fullName evidence="13">tRNA:G10 dimethyltransferase</fullName>
    </alternativeName>
</protein>
<dbReference type="GO" id="GO:0005737">
    <property type="term" value="C:cytoplasm"/>
    <property type="evidence" value="ECO:0007669"/>
    <property type="project" value="UniProtKB-SubCell"/>
</dbReference>
<comment type="caution">
    <text evidence="15">The sequence shown here is derived from an EMBL/GenBank/DDBJ whole genome shotgun (WGS) entry which is preliminary data.</text>
</comment>
<dbReference type="EC" id="2.1.1.213" evidence="12"/>
<dbReference type="GO" id="GO:0030488">
    <property type="term" value="P:tRNA methylation"/>
    <property type="evidence" value="ECO:0007669"/>
    <property type="project" value="TreeGrafter"/>
</dbReference>
<keyword evidence="3" id="KW-0820">tRNA-binding</keyword>
<accession>A0A7C4BCR2</accession>
<evidence type="ECO:0000256" key="7">
    <source>
        <dbReference type="ARBA" id="ARBA00022694"/>
    </source>
</evidence>
<comment type="catalytic activity">
    <reaction evidence="9">
        <text>guanosine(10) in tRNA + 2 S-adenosyl-L-methionine = N(2)-dimethylguanosine(10) in tRNA + 2 S-adenosyl-L-homocysteine + 2 H(+)</text>
        <dbReference type="Rhea" id="RHEA:43124"/>
        <dbReference type="Rhea" id="RHEA-COMP:10355"/>
        <dbReference type="Rhea" id="RHEA-COMP:10358"/>
        <dbReference type="ChEBI" id="CHEBI:15378"/>
        <dbReference type="ChEBI" id="CHEBI:57856"/>
        <dbReference type="ChEBI" id="CHEBI:59789"/>
        <dbReference type="ChEBI" id="CHEBI:74269"/>
        <dbReference type="ChEBI" id="CHEBI:74513"/>
        <dbReference type="EC" id="2.1.1.213"/>
    </reaction>
</comment>
<dbReference type="SUPFAM" id="SSF53335">
    <property type="entry name" value="S-adenosyl-L-methionine-dependent methyltransferases"/>
    <property type="match status" value="1"/>
</dbReference>
<dbReference type="EMBL" id="DTFF01000024">
    <property type="protein sequence ID" value="HGI87396.1"/>
    <property type="molecule type" value="Genomic_DNA"/>
</dbReference>
<dbReference type="Pfam" id="PF01170">
    <property type="entry name" value="UPF0020"/>
    <property type="match status" value="1"/>
</dbReference>
<evidence type="ECO:0000256" key="2">
    <source>
        <dbReference type="ARBA" id="ARBA00022490"/>
    </source>
</evidence>
<keyword evidence="2" id="KW-0963">Cytoplasm</keyword>
<dbReference type="InterPro" id="IPR002052">
    <property type="entry name" value="DNA_methylase_N6_adenine_CS"/>
</dbReference>
<evidence type="ECO:0000256" key="5">
    <source>
        <dbReference type="ARBA" id="ARBA00022679"/>
    </source>
</evidence>
<keyword evidence="7" id="KW-0819">tRNA processing</keyword>
<dbReference type="PRINTS" id="PR00507">
    <property type="entry name" value="N12N6MTFRASE"/>
</dbReference>
<evidence type="ECO:0000256" key="8">
    <source>
        <dbReference type="ARBA" id="ARBA00022884"/>
    </source>
</evidence>
<evidence type="ECO:0000256" key="1">
    <source>
        <dbReference type="ARBA" id="ARBA00004496"/>
    </source>
</evidence>
<evidence type="ECO:0000256" key="6">
    <source>
        <dbReference type="ARBA" id="ARBA00022691"/>
    </source>
</evidence>
<evidence type="ECO:0000256" key="13">
    <source>
        <dbReference type="ARBA" id="ARBA00082665"/>
    </source>
</evidence>
<gene>
    <name evidence="15" type="ORF">ENV14_03270</name>
</gene>
<reference evidence="15" key="1">
    <citation type="journal article" date="2020" name="mSystems">
        <title>Genome- and Community-Level Interaction Insights into Carbon Utilization and Element Cycling Functions of Hydrothermarchaeota in Hydrothermal Sediment.</title>
        <authorList>
            <person name="Zhou Z."/>
            <person name="Liu Y."/>
            <person name="Xu W."/>
            <person name="Pan J."/>
            <person name="Luo Z.H."/>
            <person name="Li M."/>
        </authorList>
    </citation>
    <scope>NUCLEOTIDE SEQUENCE [LARGE SCALE GENOMIC DNA]</scope>
    <source>
        <strain evidence="15">SpSt-732</strain>
    </source>
</reference>
<keyword evidence="6" id="KW-0949">S-adenosyl-L-methionine</keyword>
<evidence type="ECO:0000256" key="12">
    <source>
        <dbReference type="ARBA" id="ARBA00066936"/>
    </source>
</evidence>
<organism evidence="15">
    <name type="scientific">Ignisphaera aggregans</name>
    <dbReference type="NCBI Taxonomy" id="334771"/>
    <lineage>
        <taxon>Archaea</taxon>
        <taxon>Thermoproteota</taxon>
        <taxon>Thermoprotei</taxon>
        <taxon>Desulfurococcales</taxon>
        <taxon>Desulfurococcaceae</taxon>
        <taxon>Ignisphaera</taxon>
    </lineage>
</organism>
<dbReference type="GO" id="GO:0160101">
    <property type="term" value="F:tRNA (guanine(10)-N2)-dimethyltransferase activity"/>
    <property type="evidence" value="ECO:0007669"/>
    <property type="project" value="UniProtKB-EC"/>
</dbReference>
<dbReference type="Gene3D" id="3.40.50.150">
    <property type="entry name" value="Vaccinia Virus protein VP39"/>
    <property type="match status" value="1"/>
</dbReference>
<comment type="subcellular location">
    <subcellularLocation>
        <location evidence="1">Cytoplasm</location>
    </subcellularLocation>
</comment>
<dbReference type="PROSITE" id="PS00092">
    <property type="entry name" value="N6_MTASE"/>
    <property type="match status" value="1"/>
</dbReference>